<dbReference type="AlphaFoldDB" id="Q7UML5"/>
<accession>Q7UML5</accession>
<dbReference type="Pfam" id="PF07081">
    <property type="entry name" value="DUF1349"/>
    <property type="match status" value="1"/>
</dbReference>
<proteinExistence type="predicted"/>
<evidence type="ECO:0000313" key="2">
    <source>
        <dbReference type="Proteomes" id="UP000001025"/>
    </source>
</evidence>
<dbReference type="eggNOG" id="COG3506">
    <property type="taxonomic scope" value="Bacteria"/>
</dbReference>
<sequence length="365" mass="41138">MSRRRLRFRFGVIVVTSIFLGTWVAGSDSFAEEPDTLFFDGFDGKVDTLWNPLRPDPDRVSLTSHPGKLTLKTHFGGLGGNALTRRMPLTRNLYLVPNPVEGDDDFVVTTCVESFRPVKNYQQAGVMIYDDDDNYLKFDYEHSGAEAGFKHMREKDTYRLVDTDEFMEPADRLWLRVIKRGNVYERAFSTDGEKYKVIGEAVWGDGSPQQIGIMACNGALRDHEIEAQFDFFQIRKLTAEERQDPVYLQRQELAGAWDVVSTKVSGQDLLESPITEFNFDGGNVSFVIQGQLTEVDYLLNVESKPKGFTMSSLTVGAKEPVNGNYSIDDGQLILCLSLPPGTPAPNKLETLENDDHILLTLKRSR</sequence>
<dbReference type="RefSeq" id="WP_011121992.1">
    <property type="nucleotide sequence ID" value="NC_005027.1"/>
</dbReference>
<dbReference type="SUPFAM" id="SSF49899">
    <property type="entry name" value="Concanavalin A-like lectins/glucanases"/>
    <property type="match status" value="1"/>
</dbReference>
<dbReference type="EnsemblBacteria" id="CAD75902">
    <property type="protein sequence ID" value="CAD75902"/>
    <property type="gene ID" value="RB8750"/>
</dbReference>
<dbReference type="KEGG" id="rba:RB8750"/>
<dbReference type="STRING" id="243090.RB8750"/>
<dbReference type="OrthoDB" id="284165at2"/>
<reference evidence="1 2" key="1">
    <citation type="journal article" date="2003" name="Proc. Natl. Acad. Sci. U.S.A.">
        <title>Complete genome sequence of the marine planctomycete Pirellula sp. strain 1.</title>
        <authorList>
            <person name="Gloeckner F.O."/>
            <person name="Kube M."/>
            <person name="Bauer M."/>
            <person name="Teeling H."/>
            <person name="Lombardot T."/>
            <person name="Ludwig W."/>
            <person name="Gade D."/>
            <person name="Beck A."/>
            <person name="Borzym K."/>
            <person name="Heitmann K."/>
            <person name="Rabus R."/>
            <person name="Schlesner H."/>
            <person name="Amann R."/>
            <person name="Reinhardt R."/>
        </authorList>
    </citation>
    <scope>NUCLEOTIDE SEQUENCE [LARGE SCALE GENOMIC DNA]</scope>
    <source>
        <strain evidence="2">DSM 10527 / NCIMB 13988 / SH1</strain>
    </source>
</reference>
<dbReference type="PATRIC" id="fig|243090.15.peg.4199"/>
<dbReference type="EMBL" id="BX294148">
    <property type="protein sequence ID" value="CAD75902.1"/>
    <property type="molecule type" value="Genomic_DNA"/>
</dbReference>
<name>Q7UML5_RHOBA</name>
<dbReference type="Gene3D" id="2.60.120.200">
    <property type="match status" value="1"/>
</dbReference>
<dbReference type="InterPro" id="IPR013320">
    <property type="entry name" value="ConA-like_dom_sf"/>
</dbReference>
<dbReference type="Proteomes" id="UP000001025">
    <property type="component" value="Chromosome"/>
</dbReference>
<evidence type="ECO:0000313" key="1">
    <source>
        <dbReference type="EMBL" id="CAD75902.1"/>
    </source>
</evidence>
<organism evidence="1 2">
    <name type="scientific">Rhodopirellula baltica (strain DSM 10527 / NCIMB 13988 / SH1)</name>
    <dbReference type="NCBI Taxonomy" id="243090"/>
    <lineage>
        <taxon>Bacteria</taxon>
        <taxon>Pseudomonadati</taxon>
        <taxon>Planctomycetota</taxon>
        <taxon>Planctomycetia</taxon>
        <taxon>Pirellulales</taxon>
        <taxon>Pirellulaceae</taxon>
        <taxon>Rhodopirellula</taxon>
    </lineage>
</organism>
<dbReference type="HOGENOM" id="CLU_743691_0_0_0"/>
<protein>
    <submittedName>
        <fullName evidence="1">Uncharacterized protein</fullName>
    </submittedName>
</protein>
<dbReference type="InParanoid" id="Q7UML5"/>
<dbReference type="InterPro" id="IPR009784">
    <property type="entry name" value="DUF1349"/>
</dbReference>
<gene>
    <name evidence="1" type="ordered locus">RB8750</name>
</gene>
<keyword evidence="2" id="KW-1185">Reference proteome</keyword>